<evidence type="ECO:0000259" key="3">
    <source>
        <dbReference type="Pfam" id="PF00465"/>
    </source>
</evidence>
<proteinExistence type="inferred from homology"/>
<dbReference type="Proteomes" id="UP000636888">
    <property type="component" value="Unassembled WGS sequence"/>
</dbReference>
<evidence type="ECO:0000313" key="6">
    <source>
        <dbReference type="Proteomes" id="UP000636888"/>
    </source>
</evidence>
<dbReference type="RefSeq" id="WP_199382183.1">
    <property type="nucleotide sequence ID" value="NZ_JAEMHM010000001.1"/>
</dbReference>
<gene>
    <name evidence="5" type="ORF">JFN93_01395</name>
</gene>
<dbReference type="InterPro" id="IPR001670">
    <property type="entry name" value="ADH_Fe/GldA"/>
</dbReference>
<keyword evidence="2" id="KW-0560">Oxidoreductase</keyword>
<accession>A0A8J7IN33</accession>
<dbReference type="FunFam" id="1.20.1090.10:FF:000001">
    <property type="entry name" value="Aldehyde-alcohol dehydrogenase"/>
    <property type="match status" value="1"/>
</dbReference>
<dbReference type="EMBL" id="JAEMHM010000001">
    <property type="protein sequence ID" value="MBJ6723349.1"/>
    <property type="molecule type" value="Genomic_DNA"/>
</dbReference>
<dbReference type="InterPro" id="IPR056798">
    <property type="entry name" value="ADH_Fe_C"/>
</dbReference>
<evidence type="ECO:0000256" key="1">
    <source>
        <dbReference type="ARBA" id="ARBA00007358"/>
    </source>
</evidence>
<dbReference type="NCBIfam" id="NF041833">
    <property type="entry name" value="Fe_ADH_ErcA"/>
    <property type="match status" value="1"/>
</dbReference>
<feature type="domain" description="Alcohol dehydrogenase iron-type/glycerol dehydrogenase GldA" evidence="3">
    <location>
        <begin position="13"/>
        <end position="179"/>
    </location>
</feature>
<reference evidence="5" key="1">
    <citation type="submission" date="2020-12" db="EMBL/GenBank/DDBJ databases">
        <title>Geomonas sp. Red875, isolated from river sediment.</title>
        <authorList>
            <person name="Xu Z."/>
            <person name="Zhang Z."/>
            <person name="Masuda Y."/>
            <person name="Itoh H."/>
            <person name="Senoo K."/>
        </authorList>
    </citation>
    <scope>NUCLEOTIDE SEQUENCE</scope>
    <source>
        <strain evidence="5">Red875</strain>
    </source>
</reference>
<evidence type="ECO:0000256" key="2">
    <source>
        <dbReference type="ARBA" id="ARBA00023002"/>
    </source>
</evidence>
<evidence type="ECO:0000313" key="5">
    <source>
        <dbReference type="EMBL" id="MBJ6723349.1"/>
    </source>
</evidence>
<feature type="domain" description="Fe-containing alcohol dehydrogenase-like C-terminal" evidence="4">
    <location>
        <begin position="190"/>
        <end position="384"/>
    </location>
</feature>
<dbReference type="Pfam" id="PF00465">
    <property type="entry name" value="Fe-ADH"/>
    <property type="match status" value="1"/>
</dbReference>
<comment type="similarity">
    <text evidence="1">Belongs to the iron-containing alcohol dehydrogenase family.</text>
</comment>
<dbReference type="Pfam" id="PF25137">
    <property type="entry name" value="ADH_Fe_C"/>
    <property type="match status" value="1"/>
</dbReference>
<dbReference type="InterPro" id="IPR039697">
    <property type="entry name" value="Alcohol_dehydrogenase_Fe"/>
</dbReference>
<dbReference type="GO" id="GO:0046872">
    <property type="term" value="F:metal ion binding"/>
    <property type="evidence" value="ECO:0007669"/>
    <property type="project" value="InterPro"/>
</dbReference>
<protein>
    <submittedName>
        <fullName evidence="5">Iron-containing alcohol dehydrogenase</fullName>
    </submittedName>
</protein>
<dbReference type="PANTHER" id="PTHR11496:SF102">
    <property type="entry name" value="ALCOHOL DEHYDROGENASE 4"/>
    <property type="match status" value="1"/>
</dbReference>
<dbReference type="CDD" id="cd17814">
    <property type="entry name" value="Fe-ADH-like"/>
    <property type="match status" value="1"/>
</dbReference>
<dbReference type="Gene3D" id="1.20.1090.10">
    <property type="entry name" value="Dehydroquinate synthase-like - alpha domain"/>
    <property type="match status" value="1"/>
</dbReference>
<dbReference type="Gene3D" id="3.40.50.1970">
    <property type="match status" value="1"/>
</dbReference>
<dbReference type="AlphaFoldDB" id="A0A8J7IN33"/>
<sequence>MDSISFRKFVVPEMIFGNGSFALVDGYAKRFGLKRVLLVSDPGVTEAGWTEGVIGCLGKSGIEAELFNAVSSNPKDREVMAGADCYRAAACDGIVAVGGGSPIDCAKGIGIVCSNGGHILDFEGIDRVPLPMPPLICIPTTAGTAADISQFAIISATQEQRKVAIVSKALVPDLALIDPLTTTTMDRSLTACTGIDALVHAIEAYVSTGGSPLTDLHALEAIRLVSRHLPKVLAQPDNLEQREAMMLASTHAGMAFSNGSLGAVHAMAHSLGGLLDSPHGDCNAQLLEHVVAFNYPACPQRCRRIAEAMGIDLVEMTDGAVRAALTSAIHALRARAGIVGSLADRGVTREMIPRLAANAMQDPCMVTNPRQPSRGEIEAIYVAAL</sequence>
<dbReference type="GO" id="GO:0004022">
    <property type="term" value="F:alcohol dehydrogenase (NAD+) activity"/>
    <property type="evidence" value="ECO:0007669"/>
    <property type="project" value="TreeGrafter"/>
</dbReference>
<dbReference type="FunFam" id="3.40.50.1970:FF:000003">
    <property type="entry name" value="Alcohol dehydrogenase, iron-containing"/>
    <property type="match status" value="1"/>
</dbReference>
<organism evidence="5 6">
    <name type="scientific">Geomesophilobacter sediminis</name>
    <dbReference type="NCBI Taxonomy" id="2798584"/>
    <lineage>
        <taxon>Bacteria</taxon>
        <taxon>Pseudomonadati</taxon>
        <taxon>Thermodesulfobacteriota</taxon>
        <taxon>Desulfuromonadia</taxon>
        <taxon>Geobacterales</taxon>
        <taxon>Geobacteraceae</taxon>
        <taxon>Geomesophilobacter</taxon>
    </lineage>
</organism>
<dbReference type="SUPFAM" id="SSF56796">
    <property type="entry name" value="Dehydroquinate synthase-like"/>
    <property type="match status" value="1"/>
</dbReference>
<dbReference type="PANTHER" id="PTHR11496">
    <property type="entry name" value="ALCOHOL DEHYDROGENASE"/>
    <property type="match status" value="1"/>
</dbReference>
<evidence type="ECO:0000259" key="4">
    <source>
        <dbReference type="Pfam" id="PF25137"/>
    </source>
</evidence>
<name>A0A8J7IN33_9BACT</name>
<keyword evidence="6" id="KW-1185">Reference proteome</keyword>
<comment type="caution">
    <text evidence="5">The sequence shown here is derived from an EMBL/GenBank/DDBJ whole genome shotgun (WGS) entry which is preliminary data.</text>
</comment>